<accession>A0ABQ1E782</accession>
<dbReference type="InterPro" id="IPR051531">
    <property type="entry name" value="N-acetyltransferase"/>
</dbReference>
<evidence type="ECO:0000313" key="2">
    <source>
        <dbReference type="EMBL" id="GFZ30539.1"/>
    </source>
</evidence>
<dbReference type="Pfam" id="PF13302">
    <property type="entry name" value="Acetyltransf_3"/>
    <property type="match status" value="1"/>
</dbReference>
<dbReference type="PROSITE" id="PS51186">
    <property type="entry name" value="GNAT"/>
    <property type="match status" value="1"/>
</dbReference>
<organism evidence="2 3">
    <name type="scientific">Clostridium zeae</name>
    <dbReference type="NCBI Taxonomy" id="2759022"/>
    <lineage>
        <taxon>Bacteria</taxon>
        <taxon>Bacillati</taxon>
        <taxon>Bacillota</taxon>
        <taxon>Clostridia</taxon>
        <taxon>Eubacteriales</taxon>
        <taxon>Clostridiaceae</taxon>
        <taxon>Clostridium</taxon>
    </lineage>
</organism>
<gene>
    <name evidence="2" type="ORF">CSC2_10650</name>
</gene>
<evidence type="ECO:0000259" key="1">
    <source>
        <dbReference type="PROSITE" id="PS51186"/>
    </source>
</evidence>
<feature type="domain" description="N-acetyltransferase" evidence="1">
    <location>
        <begin position="19"/>
        <end position="177"/>
    </location>
</feature>
<proteinExistence type="predicted"/>
<dbReference type="InterPro" id="IPR000182">
    <property type="entry name" value="GNAT_dom"/>
</dbReference>
<dbReference type="InterPro" id="IPR016181">
    <property type="entry name" value="Acyl_CoA_acyltransferase"/>
</dbReference>
<dbReference type="Gene3D" id="3.40.630.30">
    <property type="match status" value="1"/>
</dbReference>
<dbReference type="SUPFAM" id="SSF55729">
    <property type="entry name" value="Acyl-CoA N-acyltransferases (Nat)"/>
    <property type="match status" value="1"/>
</dbReference>
<protein>
    <submittedName>
        <fullName evidence="2">Alanine acetyltransferase</fullName>
    </submittedName>
</protein>
<dbReference type="PANTHER" id="PTHR43792:SF9">
    <property type="entry name" value="RIBOSOMAL-PROTEIN-ALANINE ACETYLTRANSFERASE"/>
    <property type="match status" value="1"/>
</dbReference>
<sequence>MNSIDSIFINFPELETERFILRQVKAKDYKDLYELYSDPLAVKYQQTEAMSDMEQSKKTVIAFLKGYLNKKFIRWCIADKLTDKVVGLISLHSFDIFNFKAEIGYMLNSKYLNQNIMTECVIKVLNFSFNIINLTKVEASIHPDNERSIHLVVKLGFKEELLIKGISFNFKTALFEDRVIFGLTKNHFALF</sequence>
<name>A0ABQ1E782_9CLOT</name>
<reference evidence="2 3" key="1">
    <citation type="journal article" date="2021" name="Int. J. Syst. Evol. Microbiol.">
        <title>Clostridium zeae sp. nov., isolated from corn silage.</title>
        <authorList>
            <person name="Kobayashi H."/>
            <person name="Tanizawa Y."/>
            <person name="Yagura M."/>
            <person name="Sakamoto M."/>
            <person name="Ohkuma M."/>
            <person name="Tohno M."/>
        </authorList>
    </citation>
    <scope>NUCLEOTIDE SEQUENCE [LARGE SCALE GENOMIC DNA]</scope>
    <source>
        <strain evidence="2 3">CSC2</strain>
    </source>
</reference>
<dbReference type="EMBL" id="BMBA01000001">
    <property type="protein sequence ID" value="GFZ30539.1"/>
    <property type="molecule type" value="Genomic_DNA"/>
</dbReference>
<dbReference type="Proteomes" id="UP000663802">
    <property type="component" value="Unassembled WGS sequence"/>
</dbReference>
<evidence type="ECO:0000313" key="3">
    <source>
        <dbReference type="Proteomes" id="UP000663802"/>
    </source>
</evidence>
<comment type="caution">
    <text evidence="2">The sequence shown here is derived from an EMBL/GenBank/DDBJ whole genome shotgun (WGS) entry which is preliminary data.</text>
</comment>
<dbReference type="RefSeq" id="WP_206868536.1">
    <property type="nucleotide sequence ID" value="NZ_BMBA01000001.1"/>
</dbReference>
<dbReference type="PANTHER" id="PTHR43792">
    <property type="entry name" value="GNAT FAMILY, PUTATIVE (AFU_ORTHOLOGUE AFUA_3G00765)-RELATED-RELATED"/>
    <property type="match status" value="1"/>
</dbReference>
<keyword evidence="3" id="KW-1185">Reference proteome</keyword>